<name>A0A5S5BNV4_9BACL</name>
<proteinExistence type="predicted"/>
<reference evidence="1 2" key="1">
    <citation type="submission" date="2019-07" db="EMBL/GenBank/DDBJ databases">
        <title>Genomic Encyclopedia of Type Strains, Phase III (KMG-III): the genomes of soil and plant-associated and newly described type strains.</title>
        <authorList>
            <person name="Whitman W."/>
        </authorList>
    </citation>
    <scope>NUCLEOTIDE SEQUENCE [LARGE SCALE GENOMIC DNA]</scope>
    <source>
        <strain evidence="1 2">BL24</strain>
    </source>
</reference>
<dbReference type="EMBL" id="VNHS01000018">
    <property type="protein sequence ID" value="TYP68657.1"/>
    <property type="molecule type" value="Genomic_DNA"/>
</dbReference>
<sequence>MDSVTVFCYGLAMEGSGMEPELISKKELLEITGISYGQLYRWKRKQLIPEAWFIRRSTFTGQETFFPRELVLARVRRILEMKEDLSLDELAEKFAPELYELVWRREELTARRIVSEQTLGMLPGDGAADGRVSFRMLFALYAAEKLQRHERMPPAEQRALLQLLKAEGPAREDEDKEVLWVRKAGISLFLVVPIGGELRVETGARLAARLKLRDCLQELTNKLA</sequence>
<dbReference type="RefSeq" id="WP_246183664.1">
    <property type="nucleotide sequence ID" value="NZ_VNHS01000018.1"/>
</dbReference>
<evidence type="ECO:0000313" key="1">
    <source>
        <dbReference type="EMBL" id="TYP68657.1"/>
    </source>
</evidence>
<dbReference type="Pfam" id="PF13171">
    <property type="entry name" value="DUF4004"/>
    <property type="match status" value="1"/>
</dbReference>
<keyword evidence="2" id="KW-1185">Reference proteome</keyword>
<dbReference type="AlphaFoldDB" id="A0A5S5BNV4"/>
<comment type="caution">
    <text evidence="1">The sequence shown here is derived from an EMBL/GenBank/DDBJ whole genome shotgun (WGS) entry which is preliminary data.</text>
</comment>
<evidence type="ECO:0000313" key="2">
    <source>
        <dbReference type="Proteomes" id="UP000323257"/>
    </source>
</evidence>
<dbReference type="InterPro" id="IPR025063">
    <property type="entry name" value="DUF4004"/>
</dbReference>
<gene>
    <name evidence="1" type="ORF">BCM02_11854</name>
</gene>
<dbReference type="Proteomes" id="UP000323257">
    <property type="component" value="Unassembled WGS sequence"/>
</dbReference>
<protein>
    <submittedName>
        <fullName evidence="1">Uncharacterized protein DUF4004</fullName>
    </submittedName>
</protein>
<accession>A0A5S5BNV4</accession>
<organism evidence="1 2">
    <name type="scientific">Paenibacillus methanolicus</name>
    <dbReference type="NCBI Taxonomy" id="582686"/>
    <lineage>
        <taxon>Bacteria</taxon>
        <taxon>Bacillati</taxon>
        <taxon>Bacillota</taxon>
        <taxon>Bacilli</taxon>
        <taxon>Bacillales</taxon>
        <taxon>Paenibacillaceae</taxon>
        <taxon>Paenibacillus</taxon>
    </lineage>
</organism>